<name>A0A1G2KSM9_9BACT</name>
<accession>A0A1G2KSM9</accession>
<feature type="transmembrane region" description="Helical" evidence="1">
    <location>
        <begin position="20"/>
        <end position="41"/>
    </location>
</feature>
<dbReference type="Proteomes" id="UP000177811">
    <property type="component" value="Unassembled WGS sequence"/>
</dbReference>
<organism evidence="2 3">
    <name type="scientific">Candidatus Sungbacteria bacterium RIFCSPHIGHO2_02_FULL_51_29</name>
    <dbReference type="NCBI Taxonomy" id="1802273"/>
    <lineage>
        <taxon>Bacteria</taxon>
        <taxon>Candidatus Sungiibacteriota</taxon>
    </lineage>
</organism>
<reference evidence="2 3" key="1">
    <citation type="journal article" date="2016" name="Nat. Commun.">
        <title>Thousands of microbial genomes shed light on interconnected biogeochemical processes in an aquifer system.</title>
        <authorList>
            <person name="Anantharaman K."/>
            <person name="Brown C.T."/>
            <person name="Hug L.A."/>
            <person name="Sharon I."/>
            <person name="Castelle C.J."/>
            <person name="Probst A.J."/>
            <person name="Thomas B.C."/>
            <person name="Singh A."/>
            <person name="Wilkins M.J."/>
            <person name="Karaoz U."/>
            <person name="Brodie E.L."/>
            <person name="Williams K.H."/>
            <person name="Hubbard S.S."/>
            <person name="Banfield J.F."/>
        </authorList>
    </citation>
    <scope>NUCLEOTIDE SEQUENCE [LARGE SCALE GENOMIC DNA]</scope>
</reference>
<dbReference type="InterPro" id="IPR012902">
    <property type="entry name" value="N_methyl_site"/>
</dbReference>
<dbReference type="AlphaFoldDB" id="A0A1G2KSM9"/>
<evidence type="ECO:0000313" key="3">
    <source>
        <dbReference type="Proteomes" id="UP000177811"/>
    </source>
</evidence>
<sequence length="214" mass="23479">MFMDTEKQPIGATGFTIMEMIIAMGIFSVVMMTSVSIIVMAQNAQIKVRNLQNVQDNIRFILEFMNKELRTGTYISLCDWGDAGDPVLPDTKIILINDLGARVAYQFNNDPAVLAIERFEYRAGIGIPTCANTNIQLIPPSDIVNGGQITTDEVVVERFGFHSRATIGIARGSADGQPRIVITVRVRSKGLKAALDSTMNLQTTVTVRPRDNAS</sequence>
<keyword evidence="1" id="KW-1133">Transmembrane helix</keyword>
<keyword evidence="1" id="KW-0472">Membrane</keyword>
<evidence type="ECO:0008006" key="4">
    <source>
        <dbReference type="Google" id="ProtNLM"/>
    </source>
</evidence>
<evidence type="ECO:0000256" key="1">
    <source>
        <dbReference type="SAM" id="Phobius"/>
    </source>
</evidence>
<gene>
    <name evidence="2" type="ORF">A3C16_04935</name>
</gene>
<keyword evidence="1" id="KW-0812">Transmembrane</keyword>
<evidence type="ECO:0000313" key="2">
    <source>
        <dbReference type="EMBL" id="OHA02448.1"/>
    </source>
</evidence>
<dbReference type="NCBIfam" id="TIGR02532">
    <property type="entry name" value="IV_pilin_GFxxxE"/>
    <property type="match status" value="1"/>
</dbReference>
<proteinExistence type="predicted"/>
<protein>
    <recommendedName>
        <fullName evidence="4">Prepilin-type N-terminal cleavage/methylation domain-containing protein</fullName>
    </recommendedName>
</protein>
<comment type="caution">
    <text evidence="2">The sequence shown here is derived from an EMBL/GenBank/DDBJ whole genome shotgun (WGS) entry which is preliminary data.</text>
</comment>
<dbReference type="EMBL" id="MHQL01000035">
    <property type="protein sequence ID" value="OHA02448.1"/>
    <property type="molecule type" value="Genomic_DNA"/>
</dbReference>